<dbReference type="InterPro" id="IPR001680">
    <property type="entry name" value="WD40_rpt"/>
</dbReference>
<keyword evidence="5" id="KW-1185">Reference proteome</keyword>
<sequence>MCSQSTSARKSKSPLKLPVNLEHVLGFTSVSNAFVAQNQSMIAYAAGSTIVLYDKDTFKQDFVINKTCRTITCMSLSSDGRYLATGESGHDPKIRIWDLTSDRKKCIELGDHQFAIDSICFLKKTSCFISIGSIHDGKICVWDFRRKIKVASNKCLVSIRRVVCAEDGSRFVTVGERHVKFWNFTPKSMAYNVLLLTGHDPILDQLKNNCFIDVVCGSGSYVDFTWALSSTGLLCQFNKERKLLVHKDLQIKSNCLAIGDSNLFVGCNDGVVHVLLSQTLEHITISIPLPHCLGVDIDLLTSTNGISIPQQSAISFPDVIAICVDEVKSSLACFYSDHSFYLWDITNKQSVGKRDVHMYHSGRGWAMETHSRRTDQLALITTSSDNTVRCWSLNEEKTDVYSASSQSDNKISEQLMKMIYIPSDSKEKGGGRCMKISPDSLSLAVGGHDGNIYILDMQTFKQTLCIEAHDSEVLSVDIGRSIDLNVTLLVSSSRDRLIHVFDASNNYQLITTLADHTGVVTAVRFICSNLKFGLISCSADKSLIFRSISRNEDGKYEFSRLRTVFEHQRLSDLVVDYTNRHIHTTCWDRIIKVYDIDECKHILTWKDPTEHHSGSLIKIDIDVSGRYLATSCSDKKVYLWDTKASKHIVSLCGHSEIVTDVKFSHDGRRLYTISGDSCVFVWKLEIEDCASSKCRSISNRDEQQTIEVFKTTPQVANLKVVSVTELCQANEDNQQSLSSSPELPSIGSELELINSQTTDADNEETFNIPIAPRENKSVISDEDDDTKPNDTARETERTSSFFNENYNPESSLINSLHCNEYSACRRFRRQNSISTAFYQSLEQIGSSNKLSIEMNPTENEPFMSMRSSESANCEAVVGDDEKTRKECCPSLTSPLNNITQNDIPSYTEQGSDIDMQHEQVDPLTLVTEPTINDAKNDDPINRDRMSVANDLAKEIFECLNKLDNLYEMVAESLDLQDATVKESIERTYSGLYQHIANYRQDVNFDVIDSKARSSGKCSIAKVCCIIIRARESEATGTTFISVGCDENVPTTSPKTPSKTSTKLKTPRPSPPKPNK</sequence>
<feature type="compositionally biased region" description="Basic and acidic residues" evidence="2">
    <location>
        <begin position="786"/>
        <end position="797"/>
    </location>
</feature>
<dbReference type="Proteomes" id="UP000663828">
    <property type="component" value="Unassembled WGS sequence"/>
</dbReference>
<evidence type="ECO:0000256" key="1">
    <source>
        <dbReference type="PROSITE-ProRule" id="PRU00221"/>
    </source>
</evidence>
<dbReference type="GO" id="GO:0072686">
    <property type="term" value="C:mitotic spindle"/>
    <property type="evidence" value="ECO:0007669"/>
    <property type="project" value="TreeGrafter"/>
</dbReference>
<organism evidence="4 5">
    <name type="scientific">Adineta ricciae</name>
    <name type="common">Rotifer</name>
    <dbReference type="NCBI Taxonomy" id="249248"/>
    <lineage>
        <taxon>Eukaryota</taxon>
        <taxon>Metazoa</taxon>
        <taxon>Spiralia</taxon>
        <taxon>Gnathifera</taxon>
        <taxon>Rotifera</taxon>
        <taxon>Eurotatoria</taxon>
        <taxon>Bdelloidea</taxon>
        <taxon>Adinetida</taxon>
        <taxon>Adinetidae</taxon>
        <taxon>Adineta</taxon>
    </lineage>
</organism>
<dbReference type="PROSITE" id="PS50294">
    <property type="entry name" value="WD_REPEATS_REGION"/>
    <property type="match status" value="2"/>
</dbReference>
<proteinExistence type="predicted"/>
<feature type="region of interest" description="Disordered" evidence="2">
    <location>
        <begin position="1045"/>
        <end position="1075"/>
    </location>
</feature>
<evidence type="ECO:0000313" key="4">
    <source>
        <dbReference type="EMBL" id="CAF1608629.1"/>
    </source>
</evidence>
<dbReference type="AlphaFoldDB" id="A0A816BFR7"/>
<dbReference type="InterPro" id="IPR011047">
    <property type="entry name" value="Quinoprotein_ADH-like_sf"/>
</dbReference>
<dbReference type="Pfam" id="PF00400">
    <property type="entry name" value="WD40"/>
    <property type="match status" value="1"/>
</dbReference>
<evidence type="ECO:0000313" key="5">
    <source>
        <dbReference type="Proteomes" id="UP000663828"/>
    </source>
</evidence>
<dbReference type="Pfam" id="PF24782">
    <property type="entry name" value="WD40_MABP1-WDR62_2nd"/>
    <property type="match status" value="1"/>
</dbReference>
<dbReference type="SUPFAM" id="SSF50978">
    <property type="entry name" value="WD40 repeat-like"/>
    <property type="match status" value="1"/>
</dbReference>
<name>A0A816BFR7_ADIRI</name>
<dbReference type="InterPro" id="IPR036322">
    <property type="entry name" value="WD40_repeat_dom_sf"/>
</dbReference>
<reference evidence="4" key="1">
    <citation type="submission" date="2021-02" db="EMBL/GenBank/DDBJ databases">
        <authorList>
            <person name="Nowell W R."/>
        </authorList>
    </citation>
    <scope>NUCLEOTIDE SEQUENCE</scope>
</reference>
<dbReference type="PROSITE" id="PS50082">
    <property type="entry name" value="WD_REPEATS_2"/>
    <property type="match status" value="2"/>
</dbReference>
<dbReference type="InterPro" id="IPR056162">
    <property type="entry name" value="WD40_MABP1-WDR62_2nd"/>
</dbReference>
<dbReference type="PANTHER" id="PTHR45589">
    <property type="entry name" value="WD REPEAT DOMAIN 62, ISOFORM G"/>
    <property type="match status" value="1"/>
</dbReference>
<feature type="compositionally biased region" description="Low complexity" evidence="2">
    <location>
        <begin position="1049"/>
        <end position="1063"/>
    </location>
</feature>
<feature type="region of interest" description="Disordered" evidence="2">
    <location>
        <begin position="770"/>
        <end position="797"/>
    </location>
</feature>
<gene>
    <name evidence="4" type="ORF">XAT740_LOCUS48613</name>
</gene>
<feature type="repeat" description="WD" evidence="1">
    <location>
        <begin position="651"/>
        <end position="692"/>
    </location>
</feature>
<feature type="repeat" description="WD" evidence="1">
    <location>
        <begin position="609"/>
        <end position="650"/>
    </location>
</feature>
<dbReference type="Gene3D" id="2.130.10.10">
    <property type="entry name" value="YVTN repeat-like/Quinoprotein amine dehydrogenase"/>
    <property type="match status" value="3"/>
</dbReference>
<dbReference type="InterPro" id="IPR015943">
    <property type="entry name" value="WD40/YVTN_repeat-like_dom_sf"/>
</dbReference>
<keyword evidence="1" id="KW-0853">WD repeat</keyword>
<accession>A0A816BFR7</accession>
<dbReference type="EMBL" id="CAJNOR010007008">
    <property type="protein sequence ID" value="CAF1608629.1"/>
    <property type="molecule type" value="Genomic_DNA"/>
</dbReference>
<dbReference type="PANTHER" id="PTHR45589:SF1">
    <property type="entry name" value="WD REPEAT DOMAIN 62, ISOFORM G"/>
    <property type="match status" value="1"/>
</dbReference>
<evidence type="ECO:0000256" key="2">
    <source>
        <dbReference type="SAM" id="MobiDB-lite"/>
    </source>
</evidence>
<protein>
    <recommendedName>
        <fullName evidence="3">MABP1/WDR62 second WD40 domain-containing protein</fullName>
    </recommendedName>
</protein>
<comment type="caution">
    <text evidence="4">The sequence shown here is derived from an EMBL/GenBank/DDBJ whole genome shotgun (WGS) entry which is preliminary data.</text>
</comment>
<dbReference type="SMART" id="SM00320">
    <property type="entry name" value="WD40"/>
    <property type="match status" value="11"/>
</dbReference>
<dbReference type="GO" id="GO:0007099">
    <property type="term" value="P:centriole replication"/>
    <property type="evidence" value="ECO:0007669"/>
    <property type="project" value="TreeGrafter"/>
</dbReference>
<dbReference type="SUPFAM" id="SSF50998">
    <property type="entry name" value="Quinoprotein alcohol dehydrogenase-like"/>
    <property type="match status" value="1"/>
</dbReference>
<dbReference type="InterPro" id="IPR052779">
    <property type="entry name" value="WDR62"/>
</dbReference>
<feature type="domain" description="MABP1/WDR62 second WD40" evidence="3">
    <location>
        <begin position="374"/>
        <end position="684"/>
    </location>
</feature>
<evidence type="ECO:0000259" key="3">
    <source>
        <dbReference type="Pfam" id="PF24782"/>
    </source>
</evidence>